<gene>
    <name evidence="6" type="ORF">GSTUAT00002643001</name>
</gene>
<keyword evidence="7" id="KW-1185">Reference proteome</keyword>
<comment type="subcellular location">
    <subcellularLocation>
        <location evidence="1">Endomembrane system</location>
        <topology evidence="1">Multi-pass membrane protein</topology>
    </subcellularLocation>
</comment>
<dbReference type="GO" id="GO:0015174">
    <property type="term" value="F:basic amino acid transmembrane transporter activity"/>
    <property type="evidence" value="ECO:0007669"/>
    <property type="project" value="TreeGrafter"/>
</dbReference>
<keyword evidence="2" id="KW-0813">Transport</keyword>
<protein>
    <recommendedName>
        <fullName evidence="8">Major facilitator superfamily (MFS) profile domain-containing protein</fullName>
    </recommendedName>
</protein>
<dbReference type="PANTHER" id="PTHR23501:SF191">
    <property type="entry name" value="VACUOLAR BASIC AMINO ACID TRANSPORTER 4"/>
    <property type="match status" value="1"/>
</dbReference>
<dbReference type="GO" id="GO:0012505">
    <property type="term" value="C:endomembrane system"/>
    <property type="evidence" value="ECO:0007669"/>
    <property type="project" value="UniProtKB-SubCell"/>
</dbReference>
<dbReference type="PANTHER" id="PTHR23501">
    <property type="entry name" value="MAJOR FACILITATOR SUPERFAMILY"/>
    <property type="match status" value="1"/>
</dbReference>
<keyword evidence="3" id="KW-0812">Transmembrane</keyword>
<sequence length="70" mass="7427">MTSTITEARSPPNICVGVFLGAVDTTVITTPLALISTSFSSFNSISWIATGHFIADAALQPFFGKLTDIY</sequence>
<organism evidence="6 7">
    <name type="scientific">Tuber aestivum</name>
    <name type="common">summer truffle</name>
    <dbReference type="NCBI Taxonomy" id="59557"/>
    <lineage>
        <taxon>Eukaryota</taxon>
        <taxon>Fungi</taxon>
        <taxon>Dikarya</taxon>
        <taxon>Ascomycota</taxon>
        <taxon>Pezizomycotina</taxon>
        <taxon>Pezizomycetes</taxon>
        <taxon>Pezizales</taxon>
        <taxon>Tuberaceae</taxon>
        <taxon>Tuber</taxon>
    </lineage>
</organism>
<dbReference type="AlphaFoldDB" id="A0A292Q3N5"/>
<evidence type="ECO:0000313" key="7">
    <source>
        <dbReference type="Proteomes" id="UP001412239"/>
    </source>
</evidence>
<keyword evidence="4" id="KW-1133">Transmembrane helix</keyword>
<dbReference type="SUPFAM" id="SSF103473">
    <property type="entry name" value="MFS general substrate transporter"/>
    <property type="match status" value="1"/>
</dbReference>
<dbReference type="Gene3D" id="1.20.1250.20">
    <property type="entry name" value="MFS general substrate transporter like domains"/>
    <property type="match status" value="1"/>
</dbReference>
<dbReference type="EMBL" id="LN890975">
    <property type="protein sequence ID" value="CUS13267.1"/>
    <property type="molecule type" value="Genomic_DNA"/>
</dbReference>
<evidence type="ECO:0000256" key="5">
    <source>
        <dbReference type="ARBA" id="ARBA00023136"/>
    </source>
</evidence>
<evidence type="ECO:0008006" key="8">
    <source>
        <dbReference type="Google" id="ProtNLM"/>
    </source>
</evidence>
<accession>A0A292Q3N5</accession>
<proteinExistence type="predicted"/>
<evidence type="ECO:0000313" key="6">
    <source>
        <dbReference type="EMBL" id="CUS13267.1"/>
    </source>
</evidence>
<dbReference type="Proteomes" id="UP001412239">
    <property type="component" value="Unassembled WGS sequence"/>
</dbReference>
<dbReference type="InterPro" id="IPR036259">
    <property type="entry name" value="MFS_trans_sf"/>
</dbReference>
<evidence type="ECO:0000256" key="1">
    <source>
        <dbReference type="ARBA" id="ARBA00004127"/>
    </source>
</evidence>
<name>A0A292Q3N5_9PEZI</name>
<dbReference type="GO" id="GO:0000329">
    <property type="term" value="C:fungal-type vacuole membrane"/>
    <property type="evidence" value="ECO:0007669"/>
    <property type="project" value="TreeGrafter"/>
</dbReference>
<reference evidence="6" key="1">
    <citation type="submission" date="2015-10" db="EMBL/GenBank/DDBJ databases">
        <authorList>
            <person name="Regsiter A."/>
            <person name="william w."/>
        </authorList>
    </citation>
    <scope>NUCLEOTIDE SEQUENCE</scope>
    <source>
        <strain evidence="6">Montdore</strain>
    </source>
</reference>
<evidence type="ECO:0000256" key="2">
    <source>
        <dbReference type="ARBA" id="ARBA00022448"/>
    </source>
</evidence>
<evidence type="ECO:0000256" key="3">
    <source>
        <dbReference type="ARBA" id="ARBA00022692"/>
    </source>
</evidence>
<evidence type="ECO:0000256" key="4">
    <source>
        <dbReference type="ARBA" id="ARBA00022989"/>
    </source>
</evidence>
<keyword evidence="5" id="KW-0472">Membrane</keyword>